<dbReference type="RefSeq" id="WP_036550149.1">
    <property type="nucleotide sequence ID" value="NZ_JBKBNO010000003.1"/>
</dbReference>
<dbReference type="Gene3D" id="3.40.1440.10">
    <property type="entry name" value="GIY-YIG endonuclease"/>
    <property type="match status" value="1"/>
</dbReference>
<dbReference type="InterPro" id="IPR050190">
    <property type="entry name" value="UPF0213_domain"/>
</dbReference>
<evidence type="ECO:0000259" key="2">
    <source>
        <dbReference type="PROSITE" id="PS50164"/>
    </source>
</evidence>
<comment type="caution">
    <text evidence="3">The sequence shown here is derived from an EMBL/GenBank/DDBJ whole genome shotgun (WGS) entry which is preliminary data.</text>
</comment>
<comment type="similarity">
    <text evidence="1">Belongs to the UPF0213 family.</text>
</comment>
<dbReference type="STRING" id="267850.ADINL_3128"/>
<dbReference type="PANTHER" id="PTHR34477:SF1">
    <property type="entry name" value="UPF0213 PROTEIN YHBQ"/>
    <property type="match status" value="1"/>
</dbReference>
<evidence type="ECO:0000313" key="4">
    <source>
        <dbReference type="Proteomes" id="UP000027318"/>
    </source>
</evidence>
<feature type="domain" description="GIY-YIG" evidence="2">
    <location>
        <begin position="2"/>
        <end position="79"/>
    </location>
</feature>
<dbReference type="GO" id="GO:0004519">
    <property type="term" value="F:endonuclease activity"/>
    <property type="evidence" value="ECO:0007669"/>
    <property type="project" value="UniProtKB-KW"/>
</dbReference>
<dbReference type="SUPFAM" id="SSF82771">
    <property type="entry name" value="GIY-YIG endonuclease"/>
    <property type="match status" value="1"/>
</dbReference>
<dbReference type="PROSITE" id="PS50164">
    <property type="entry name" value="GIY_YIG"/>
    <property type="match status" value="1"/>
</dbReference>
<dbReference type="Pfam" id="PF01541">
    <property type="entry name" value="GIY-YIG"/>
    <property type="match status" value="1"/>
</dbReference>
<dbReference type="CDD" id="cd10456">
    <property type="entry name" value="GIY-YIG_UPF0213"/>
    <property type="match status" value="1"/>
</dbReference>
<evidence type="ECO:0000313" key="3">
    <source>
        <dbReference type="EMBL" id="KDE38673.1"/>
    </source>
</evidence>
<reference evidence="3 4" key="1">
    <citation type="journal article" date="2005" name="Int. J. Syst. Evol. Microbiol.">
        <title>Nitrincola lacisaponensis gen. nov., sp. nov., a novel alkaliphilic bacterium isolated from an alkaline, saline lake.</title>
        <authorList>
            <person name="Dimitriu P.A."/>
            <person name="Shukla S.K."/>
            <person name="Conradt J."/>
            <person name="Marquez M.C."/>
            <person name="Ventosa A."/>
            <person name="Maglia A."/>
            <person name="Peyton B.M."/>
            <person name="Pinkart H.C."/>
            <person name="Mormile M.R."/>
        </authorList>
    </citation>
    <scope>NUCLEOTIDE SEQUENCE [LARGE SCALE GENOMIC DNA]</scope>
    <source>
        <strain evidence="3 4">4CA</strain>
    </source>
</reference>
<dbReference type="Proteomes" id="UP000027318">
    <property type="component" value="Unassembled WGS sequence"/>
</dbReference>
<organism evidence="3 4">
    <name type="scientific">Nitrincola lacisaponensis</name>
    <dbReference type="NCBI Taxonomy" id="267850"/>
    <lineage>
        <taxon>Bacteria</taxon>
        <taxon>Pseudomonadati</taxon>
        <taxon>Pseudomonadota</taxon>
        <taxon>Gammaproteobacteria</taxon>
        <taxon>Oceanospirillales</taxon>
        <taxon>Oceanospirillaceae</taxon>
        <taxon>Nitrincola</taxon>
    </lineage>
</organism>
<keyword evidence="3" id="KW-0255">Endonuclease</keyword>
<keyword evidence="4" id="KW-1185">Reference proteome</keyword>
<dbReference type="PANTHER" id="PTHR34477">
    <property type="entry name" value="UPF0213 PROTEIN YHBQ"/>
    <property type="match status" value="1"/>
</dbReference>
<accession>A0A063XWT6</accession>
<dbReference type="InterPro" id="IPR035901">
    <property type="entry name" value="GIY-YIG_endonuc_sf"/>
</dbReference>
<keyword evidence="3" id="KW-0540">Nuclease</keyword>
<evidence type="ECO:0000256" key="1">
    <source>
        <dbReference type="ARBA" id="ARBA00007435"/>
    </source>
</evidence>
<dbReference type="EMBL" id="JMSZ01000042">
    <property type="protein sequence ID" value="KDE38673.1"/>
    <property type="molecule type" value="Genomic_DNA"/>
</dbReference>
<proteinExistence type="inferred from homology"/>
<protein>
    <submittedName>
        <fullName evidence="3">Putative endonuclease containing a URI domain</fullName>
    </submittedName>
</protein>
<keyword evidence="3" id="KW-0378">Hydrolase</keyword>
<name>A0A063XWT6_9GAMM</name>
<dbReference type="SMART" id="SM00465">
    <property type="entry name" value="GIYc"/>
    <property type="match status" value="1"/>
</dbReference>
<sequence>MNEWYVYMLRCADQSLYTGITTDLQRRLDQHNNCDRLGARYTRGRRPVTLVWQESHPDRSSALKREAALKKLSRCAKERLLLSD</sequence>
<dbReference type="AlphaFoldDB" id="A0A063XWT6"/>
<dbReference type="InterPro" id="IPR000305">
    <property type="entry name" value="GIY-YIG_endonuc"/>
</dbReference>
<gene>
    <name evidence="3" type="ORF">ADINL_3128</name>
</gene>
<dbReference type="OrthoDB" id="9797095at2"/>